<organism evidence="2 3">
    <name type="scientific">Halolamina pelagica</name>
    <dbReference type="NCBI Taxonomy" id="699431"/>
    <lineage>
        <taxon>Archaea</taxon>
        <taxon>Methanobacteriati</taxon>
        <taxon>Methanobacteriota</taxon>
        <taxon>Stenosarchaea group</taxon>
        <taxon>Halobacteria</taxon>
        <taxon>Halobacteriales</taxon>
        <taxon>Haloferacaceae</taxon>
    </lineage>
</organism>
<protein>
    <submittedName>
        <fullName evidence="2">Uncharacterized protein</fullName>
    </submittedName>
</protein>
<gene>
    <name evidence="2" type="ORF">SAMN05216277_10174</name>
</gene>
<keyword evidence="1" id="KW-0472">Membrane</keyword>
<evidence type="ECO:0000256" key="1">
    <source>
        <dbReference type="SAM" id="Phobius"/>
    </source>
</evidence>
<keyword evidence="1" id="KW-0812">Transmembrane</keyword>
<accession>A0A1I5M3B7</accession>
<evidence type="ECO:0000313" key="2">
    <source>
        <dbReference type="EMBL" id="SFP03847.1"/>
    </source>
</evidence>
<dbReference type="Proteomes" id="UP000183769">
    <property type="component" value="Unassembled WGS sequence"/>
</dbReference>
<feature type="transmembrane region" description="Helical" evidence="1">
    <location>
        <begin position="72"/>
        <end position="95"/>
    </location>
</feature>
<evidence type="ECO:0000313" key="3">
    <source>
        <dbReference type="Proteomes" id="UP000183769"/>
    </source>
</evidence>
<dbReference type="EMBL" id="FOXI01000001">
    <property type="protein sequence ID" value="SFP03847.1"/>
    <property type="molecule type" value="Genomic_DNA"/>
</dbReference>
<keyword evidence="1" id="KW-1133">Transmembrane helix</keyword>
<sequence>MYNPPLPPTVSERSTTLFAYGSRLQPIRSGRFADAASALAWIGGAAATVGHPAGLAVAGVLLGIVATSVKRAVAAGVSFGITVAAGVVVLAVTGATPPAGGFTPVEMIGLALLGPPTAAAVVRALG</sequence>
<proteinExistence type="predicted"/>
<feature type="transmembrane region" description="Helical" evidence="1">
    <location>
        <begin position="38"/>
        <end position="65"/>
    </location>
</feature>
<keyword evidence="3" id="KW-1185">Reference proteome</keyword>
<reference evidence="3" key="1">
    <citation type="submission" date="2016-10" db="EMBL/GenBank/DDBJ databases">
        <authorList>
            <person name="Varghese N."/>
            <person name="Submissions S."/>
        </authorList>
    </citation>
    <scope>NUCLEOTIDE SEQUENCE [LARGE SCALE GENOMIC DNA]</scope>
    <source>
        <strain evidence="3">CGMCC 1.10329</strain>
    </source>
</reference>
<name>A0A1I5M3B7_9EURY</name>
<feature type="transmembrane region" description="Helical" evidence="1">
    <location>
        <begin position="107"/>
        <end position="125"/>
    </location>
</feature>
<dbReference type="AlphaFoldDB" id="A0A1I5M3B7"/>